<keyword evidence="3" id="KW-0472">Membrane</keyword>
<feature type="region of interest" description="Disordered" evidence="5">
    <location>
        <begin position="1"/>
        <end position="146"/>
    </location>
</feature>
<evidence type="ECO:0000313" key="7">
    <source>
        <dbReference type="EMBL" id="KAK3290162.1"/>
    </source>
</evidence>
<reference evidence="7" key="1">
    <citation type="journal article" date="2023" name="Mol. Phylogenet. Evol.">
        <title>Genome-scale phylogeny and comparative genomics of the fungal order Sordariales.</title>
        <authorList>
            <person name="Hensen N."/>
            <person name="Bonometti L."/>
            <person name="Westerberg I."/>
            <person name="Brannstrom I.O."/>
            <person name="Guillou S."/>
            <person name="Cros-Aarteil S."/>
            <person name="Calhoun S."/>
            <person name="Haridas S."/>
            <person name="Kuo A."/>
            <person name="Mondo S."/>
            <person name="Pangilinan J."/>
            <person name="Riley R."/>
            <person name="LaButti K."/>
            <person name="Andreopoulos B."/>
            <person name="Lipzen A."/>
            <person name="Chen C."/>
            <person name="Yan M."/>
            <person name="Daum C."/>
            <person name="Ng V."/>
            <person name="Clum A."/>
            <person name="Steindorff A."/>
            <person name="Ohm R.A."/>
            <person name="Martin F."/>
            <person name="Silar P."/>
            <person name="Natvig D.O."/>
            <person name="Lalanne C."/>
            <person name="Gautier V."/>
            <person name="Ament-Velasquez S.L."/>
            <person name="Kruys A."/>
            <person name="Hutchinson M.I."/>
            <person name="Powell A.J."/>
            <person name="Barry K."/>
            <person name="Miller A.N."/>
            <person name="Grigoriev I.V."/>
            <person name="Debuchy R."/>
            <person name="Gladieux P."/>
            <person name="Hiltunen Thoren M."/>
            <person name="Johannesson H."/>
        </authorList>
    </citation>
    <scope>NUCLEOTIDE SEQUENCE</scope>
    <source>
        <strain evidence="7">CBS 168.71</strain>
    </source>
</reference>
<dbReference type="Gene3D" id="1.10.8.60">
    <property type="match status" value="1"/>
</dbReference>
<dbReference type="SMART" id="SM00382">
    <property type="entry name" value="AAA"/>
    <property type="match status" value="1"/>
</dbReference>
<dbReference type="GeneID" id="87838942"/>
<keyword evidence="7" id="KW-0378">Hydrolase</keyword>
<dbReference type="Proteomes" id="UP001278766">
    <property type="component" value="Unassembled WGS sequence"/>
</dbReference>
<dbReference type="GO" id="GO:0005741">
    <property type="term" value="C:mitochondrial outer membrane"/>
    <property type="evidence" value="ECO:0007669"/>
    <property type="project" value="UniProtKB-SubCell"/>
</dbReference>
<dbReference type="PANTHER" id="PTHR45644:SF56">
    <property type="entry name" value="AAA ATPASE, PUTATIVE (AFU_ORTHOLOGUE AFUA_2G12920)-RELATED"/>
    <property type="match status" value="1"/>
</dbReference>
<dbReference type="Pfam" id="PF00004">
    <property type="entry name" value="AAA"/>
    <property type="match status" value="1"/>
</dbReference>
<dbReference type="GO" id="GO:0016887">
    <property type="term" value="F:ATP hydrolysis activity"/>
    <property type="evidence" value="ECO:0007669"/>
    <property type="project" value="InterPro"/>
</dbReference>
<reference evidence="7" key="2">
    <citation type="submission" date="2023-06" db="EMBL/GenBank/DDBJ databases">
        <authorList>
            <consortium name="Lawrence Berkeley National Laboratory"/>
            <person name="Haridas S."/>
            <person name="Hensen N."/>
            <person name="Bonometti L."/>
            <person name="Westerberg I."/>
            <person name="Brannstrom I.O."/>
            <person name="Guillou S."/>
            <person name="Cros-Aarteil S."/>
            <person name="Calhoun S."/>
            <person name="Kuo A."/>
            <person name="Mondo S."/>
            <person name="Pangilinan J."/>
            <person name="Riley R."/>
            <person name="Labutti K."/>
            <person name="Andreopoulos B."/>
            <person name="Lipzen A."/>
            <person name="Chen C."/>
            <person name="Yanf M."/>
            <person name="Daum C."/>
            <person name="Ng V."/>
            <person name="Clum A."/>
            <person name="Steindorff A."/>
            <person name="Ohm R."/>
            <person name="Martin F."/>
            <person name="Silar P."/>
            <person name="Natvig D."/>
            <person name="Lalanne C."/>
            <person name="Gautier V."/>
            <person name="Ament-Velasquez S.L."/>
            <person name="Kruys A."/>
            <person name="Hutchinson M.I."/>
            <person name="Powell A.J."/>
            <person name="Barry K."/>
            <person name="Miller A.N."/>
            <person name="Grigoriev I.V."/>
            <person name="Debuchy R."/>
            <person name="Gladieux P."/>
            <person name="Thoren M.H."/>
            <person name="Johannesson H."/>
        </authorList>
    </citation>
    <scope>NUCLEOTIDE SEQUENCE</scope>
    <source>
        <strain evidence="7">CBS 168.71</strain>
    </source>
</reference>
<evidence type="ECO:0000256" key="1">
    <source>
        <dbReference type="ARBA" id="ARBA00004572"/>
    </source>
</evidence>
<dbReference type="Gene3D" id="3.40.50.300">
    <property type="entry name" value="P-loop containing nucleotide triphosphate hydrolases"/>
    <property type="match status" value="1"/>
</dbReference>
<comment type="subcellular location">
    <subcellularLocation>
        <location evidence="1">Mitochondrion outer membrane</location>
        <topology evidence="1">Single-pass membrane protein</topology>
    </subcellularLocation>
</comment>
<keyword evidence="3" id="KW-0496">Mitochondrion</keyword>
<evidence type="ECO:0000313" key="8">
    <source>
        <dbReference type="Proteomes" id="UP001278766"/>
    </source>
</evidence>
<keyword evidence="8" id="KW-1185">Reference proteome</keyword>
<protein>
    <submittedName>
        <fullName evidence="7">P-loop containing nucleoside triphosphate hydrolase protein</fullName>
    </submittedName>
</protein>
<evidence type="ECO:0000256" key="3">
    <source>
        <dbReference type="ARBA" id="ARBA00022787"/>
    </source>
</evidence>
<evidence type="ECO:0000256" key="2">
    <source>
        <dbReference type="ARBA" id="ARBA00022741"/>
    </source>
</evidence>
<dbReference type="InterPro" id="IPR003959">
    <property type="entry name" value="ATPase_AAA_core"/>
</dbReference>
<keyword evidence="3" id="KW-1000">Mitochondrion outer membrane</keyword>
<dbReference type="CDD" id="cd19481">
    <property type="entry name" value="RecA-like_protease"/>
    <property type="match status" value="1"/>
</dbReference>
<dbReference type="InterPro" id="IPR041569">
    <property type="entry name" value="AAA_lid_3"/>
</dbReference>
<dbReference type="AlphaFoldDB" id="A0AAE0LM23"/>
<feature type="compositionally biased region" description="Basic and acidic residues" evidence="5">
    <location>
        <begin position="59"/>
        <end position="95"/>
    </location>
</feature>
<dbReference type="PANTHER" id="PTHR45644">
    <property type="entry name" value="AAA ATPASE, PUTATIVE (AFU_ORTHOLOGUE AFUA_2G12920)-RELATED-RELATED"/>
    <property type="match status" value="1"/>
</dbReference>
<gene>
    <name evidence="7" type="ORF">B0H64DRAFT_368976</name>
</gene>
<evidence type="ECO:0000256" key="5">
    <source>
        <dbReference type="SAM" id="MobiDB-lite"/>
    </source>
</evidence>
<comment type="caution">
    <text evidence="7">The sequence shown here is derived from an EMBL/GenBank/DDBJ whole genome shotgun (WGS) entry which is preliminary data.</text>
</comment>
<dbReference type="Pfam" id="PF17862">
    <property type="entry name" value="AAA_lid_3"/>
    <property type="match status" value="1"/>
</dbReference>
<dbReference type="InterPro" id="IPR051701">
    <property type="entry name" value="Mito_OM_Translocase_MSP1"/>
</dbReference>
<proteinExistence type="predicted"/>
<dbReference type="InterPro" id="IPR027417">
    <property type="entry name" value="P-loop_NTPase"/>
</dbReference>
<accession>A0AAE0LM23</accession>
<dbReference type="EMBL" id="JAUEPN010000015">
    <property type="protein sequence ID" value="KAK3290162.1"/>
    <property type="molecule type" value="Genomic_DNA"/>
</dbReference>
<dbReference type="SUPFAM" id="SSF52540">
    <property type="entry name" value="P-loop containing nucleoside triphosphate hydrolases"/>
    <property type="match status" value="1"/>
</dbReference>
<keyword evidence="4" id="KW-0067">ATP-binding</keyword>
<keyword evidence="2" id="KW-0547">Nucleotide-binding</keyword>
<dbReference type="RefSeq" id="XP_062653676.1">
    <property type="nucleotide sequence ID" value="XM_062801994.1"/>
</dbReference>
<sequence length="474" mass="51851">MCSNPPSTPARMESPGVDSHDTGDAVPTSNDALVLPGVCDHTSQKRKHTEDPDSIEPETNAKKLCIDAPEKEKRESEEDNKPPATRDEDSRKEGMDEPTEPVNGTNGLELASPRETAPILDPVAPSPSTPEPNHARGLASPPESIPAVVDPVHPFICPPDRNRAEDDKEDKQFASCVVHPDEINTTFSQVHANPDTIRSLRQLTLPLRDAKAFEFGILSRQASSGVLLYGPPGTGKTMLIRALAKESGAKMLAISYADIQDCLVGVAEQNVQRLFRYARRHYPCIIFIDEADSCFRSRSASQTPSYHVDFLNQFLSEMDGIRAKASNKPIVVAATNRPFDIDEGILRRLGRRILVDVPDVRGREAILRLHLDGEKLDPDVDLAEVARHTNDYTGSDLRDLAFEAALDAVEEIHREQGEKAHDGGEGEQRSGADRILCRKNFLRAKKSVAPAAKADLVAKIGEFHARHGSAGKGT</sequence>
<evidence type="ECO:0000259" key="6">
    <source>
        <dbReference type="SMART" id="SM00382"/>
    </source>
</evidence>
<evidence type="ECO:0000256" key="4">
    <source>
        <dbReference type="ARBA" id="ARBA00022840"/>
    </source>
</evidence>
<name>A0AAE0LM23_9PEZI</name>
<organism evidence="7 8">
    <name type="scientific">Chaetomium fimeti</name>
    <dbReference type="NCBI Taxonomy" id="1854472"/>
    <lineage>
        <taxon>Eukaryota</taxon>
        <taxon>Fungi</taxon>
        <taxon>Dikarya</taxon>
        <taxon>Ascomycota</taxon>
        <taxon>Pezizomycotina</taxon>
        <taxon>Sordariomycetes</taxon>
        <taxon>Sordariomycetidae</taxon>
        <taxon>Sordariales</taxon>
        <taxon>Chaetomiaceae</taxon>
        <taxon>Chaetomium</taxon>
    </lineage>
</organism>
<dbReference type="GO" id="GO:0005524">
    <property type="term" value="F:ATP binding"/>
    <property type="evidence" value="ECO:0007669"/>
    <property type="project" value="UniProtKB-KW"/>
</dbReference>
<feature type="domain" description="AAA+ ATPase" evidence="6">
    <location>
        <begin position="222"/>
        <end position="359"/>
    </location>
</feature>
<dbReference type="InterPro" id="IPR003593">
    <property type="entry name" value="AAA+_ATPase"/>
</dbReference>